<dbReference type="STRING" id="287099.SAMN05660413_02139"/>
<name>A0A1I5B0E0_9FLAO</name>
<reference evidence="1 2" key="1">
    <citation type="submission" date="2016-10" db="EMBL/GenBank/DDBJ databases">
        <authorList>
            <person name="de Groot N.N."/>
        </authorList>
    </citation>
    <scope>NUCLEOTIDE SEQUENCE [LARGE SCALE GENOMIC DNA]</scope>
    <source>
        <strain evidence="1 2">DSM 17794</strain>
    </source>
</reference>
<dbReference type="EMBL" id="FOVL01000012">
    <property type="protein sequence ID" value="SFN68164.1"/>
    <property type="molecule type" value="Genomic_DNA"/>
</dbReference>
<sequence length="149" mass="16554">MSELKKKLIVEAGSYVEERLKRIHTAIDDLQAALKLETKCSMGDKYETGRAMLHLEFEKLSGQLEQYLKLKKTLNAIPPVLHEKAGFGTLVKTSAANYFIAIPAGELKLDSERFYAVGTNSPVALAMKDKKAGEDFTLNGQTHRILSVE</sequence>
<protein>
    <recommendedName>
        <fullName evidence="3">Transcription elongation factor, GreA/GreB, C-term</fullName>
    </recommendedName>
</protein>
<evidence type="ECO:0000313" key="2">
    <source>
        <dbReference type="Proteomes" id="UP000199153"/>
    </source>
</evidence>
<evidence type="ECO:0008006" key="3">
    <source>
        <dbReference type="Google" id="ProtNLM"/>
    </source>
</evidence>
<dbReference type="RefSeq" id="WP_245760424.1">
    <property type="nucleotide sequence ID" value="NZ_FOVL01000012.1"/>
</dbReference>
<organism evidence="1 2">
    <name type="scientific">Salegentibacter flavus</name>
    <dbReference type="NCBI Taxonomy" id="287099"/>
    <lineage>
        <taxon>Bacteria</taxon>
        <taxon>Pseudomonadati</taxon>
        <taxon>Bacteroidota</taxon>
        <taxon>Flavobacteriia</taxon>
        <taxon>Flavobacteriales</taxon>
        <taxon>Flavobacteriaceae</taxon>
        <taxon>Salegentibacter</taxon>
    </lineage>
</organism>
<accession>A0A1I5B0E0</accession>
<proteinExistence type="predicted"/>
<keyword evidence="2" id="KW-1185">Reference proteome</keyword>
<evidence type="ECO:0000313" key="1">
    <source>
        <dbReference type="EMBL" id="SFN68164.1"/>
    </source>
</evidence>
<gene>
    <name evidence="1" type="ORF">SAMN05660413_02139</name>
</gene>
<dbReference type="AlphaFoldDB" id="A0A1I5B0E0"/>
<dbReference type="Proteomes" id="UP000199153">
    <property type="component" value="Unassembled WGS sequence"/>
</dbReference>